<dbReference type="SUPFAM" id="SSF52833">
    <property type="entry name" value="Thioredoxin-like"/>
    <property type="match status" value="1"/>
</dbReference>
<evidence type="ECO:0000313" key="5">
    <source>
        <dbReference type="Proteomes" id="UP000307943"/>
    </source>
</evidence>
<dbReference type="Proteomes" id="UP000307943">
    <property type="component" value="Unassembled WGS sequence"/>
</dbReference>
<dbReference type="PANTHER" id="PTHR43578:SF3">
    <property type="entry name" value="NADH-QUINONE OXIDOREDUCTASE SUBUNIT F"/>
    <property type="match status" value="1"/>
</dbReference>
<dbReference type="EMBL" id="VDCQ01000128">
    <property type="protein sequence ID" value="TNJ54251.1"/>
    <property type="molecule type" value="Genomic_DNA"/>
</dbReference>
<keyword evidence="2" id="KW-0408">Iron</keyword>
<dbReference type="GO" id="GO:0046872">
    <property type="term" value="F:metal ion binding"/>
    <property type="evidence" value="ECO:0007669"/>
    <property type="project" value="UniProtKB-KW"/>
</dbReference>
<evidence type="ECO:0000256" key="2">
    <source>
        <dbReference type="ARBA" id="ARBA00023004"/>
    </source>
</evidence>
<organism evidence="4 5">
    <name type="scientific">Paenibacillus hemerocallicola</name>
    <dbReference type="NCBI Taxonomy" id="1172614"/>
    <lineage>
        <taxon>Bacteria</taxon>
        <taxon>Bacillati</taxon>
        <taxon>Bacillota</taxon>
        <taxon>Bacilli</taxon>
        <taxon>Bacillales</taxon>
        <taxon>Paenibacillaceae</taxon>
        <taxon>Paenibacillus</taxon>
    </lineage>
</organism>
<dbReference type="RefSeq" id="WP_139607889.1">
    <property type="nucleotide sequence ID" value="NZ_VDCQ01000128.1"/>
</dbReference>
<dbReference type="AlphaFoldDB" id="A0A5C4SV54"/>
<name>A0A5C4SV54_9BACL</name>
<proteinExistence type="predicted"/>
<evidence type="ECO:0000313" key="4">
    <source>
        <dbReference type="EMBL" id="TNJ54251.1"/>
    </source>
</evidence>
<protein>
    <submittedName>
        <fullName evidence="4">(2Fe-2S) ferredoxin domain-containing protein</fullName>
    </submittedName>
</protein>
<keyword evidence="1" id="KW-0479">Metal-binding</keyword>
<dbReference type="PANTHER" id="PTHR43578">
    <property type="entry name" value="NADH-QUINONE OXIDOREDUCTASE SUBUNIT F"/>
    <property type="match status" value="1"/>
</dbReference>
<sequence length="124" mass="14102">MGKKSKSEERMESLRHHILICQGSSCSEHDSGEVLEAMRKSVKKEGLDEHVRITETGCMLRCSQSPTVVVYPEGVWYQNMTREAAKRLVKEHLIQGNILAAKAQYRYAEGKFHSCKLPKAKKPE</sequence>
<dbReference type="OrthoDB" id="9761899at2"/>
<keyword evidence="3" id="KW-0411">Iron-sulfur</keyword>
<gene>
    <name evidence="4" type="ORF">FE784_40025</name>
</gene>
<evidence type="ECO:0000256" key="1">
    <source>
        <dbReference type="ARBA" id="ARBA00022723"/>
    </source>
</evidence>
<dbReference type="GO" id="GO:0051536">
    <property type="term" value="F:iron-sulfur cluster binding"/>
    <property type="evidence" value="ECO:0007669"/>
    <property type="project" value="UniProtKB-KW"/>
</dbReference>
<dbReference type="Gene3D" id="3.40.30.10">
    <property type="entry name" value="Glutaredoxin"/>
    <property type="match status" value="1"/>
</dbReference>
<accession>A0A5C4SV54</accession>
<dbReference type="Pfam" id="PF01257">
    <property type="entry name" value="2Fe-2S_thioredx"/>
    <property type="match status" value="1"/>
</dbReference>
<comment type="caution">
    <text evidence="4">The sequence shown here is derived from an EMBL/GenBank/DDBJ whole genome shotgun (WGS) entry which is preliminary data.</text>
</comment>
<dbReference type="CDD" id="cd02980">
    <property type="entry name" value="TRX_Fd_family"/>
    <property type="match status" value="1"/>
</dbReference>
<evidence type="ECO:0000256" key="3">
    <source>
        <dbReference type="ARBA" id="ARBA00023014"/>
    </source>
</evidence>
<reference evidence="4 5" key="1">
    <citation type="submission" date="2019-05" db="EMBL/GenBank/DDBJ databases">
        <title>We sequenced the genome of Paenibacillus hemerocallicola KCTC 33185 for further insight into its adaptation and study the phylogeny of Paenibacillus.</title>
        <authorList>
            <person name="Narsing Rao M.P."/>
        </authorList>
    </citation>
    <scope>NUCLEOTIDE SEQUENCE [LARGE SCALE GENOMIC DNA]</scope>
    <source>
        <strain evidence="4 5">KCTC 33185</strain>
    </source>
</reference>
<keyword evidence="5" id="KW-1185">Reference proteome</keyword>
<dbReference type="InterPro" id="IPR036249">
    <property type="entry name" value="Thioredoxin-like_sf"/>
</dbReference>